<dbReference type="Pfam" id="PF06889">
    <property type="entry name" value="DUF1266"/>
    <property type="match status" value="1"/>
</dbReference>
<sequence length="220" mass="24561">MEQLDDLRLWWLALSAIQVEWGGGGHDALRMDDGSPEAYRRALNDNWGITSAAGLQDMARWLTTSGHAREYERHLGRAPFAWDAARLVFLVRAAHAAGLLPDEDAVWDLCERLTVPVLCRYSSWHDYAEDFLAARRIWVGDGLHDAEQSARQEEFARAAARLLDPANAASPWRRVPFDAPAPYLVVRRPGSASAPVAQAVEAPPEDRNAALRRGFEVPLR</sequence>
<dbReference type="EMBL" id="RJKE01000001">
    <property type="protein sequence ID" value="ROO88329.1"/>
    <property type="molecule type" value="Genomic_DNA"/>
</dbReference>
<keyword evidence="3" id="KW-1185">Reference proteome</keyword>
<gene>
    <name evidence="2" type="ORF">EDD29_5993</name>
</gene>
<protein>
    <submittedName>
        <fullName evidence="2">Uncharacterized protein DUF1266</fullName>
    </submittedName>
</protein>
<feature type="domain" description="DUF1266" evidence="1">
    <location>
        <begin position="81"/>
        <end position="177"/>
    </location>
</feature>
<dbReference type="RefSeq" id="WP_123667584.1">
    <property type="nucleotide sequence ID" value="NZ_RJKE01000001.1"/>
</dbReference>
<evidence type="ECO:0000313" key="2">
    <source>
        <dbReference type="EMBL" id="ROO88329.1"/>
    </source>
</evidence>
<dbReference type="Proteomes" id="UP000272400">
    <property type="component" value="Unassembled WGS sequence"/>
</dbReference>
<organism evidence="2 3">
    <name type="scientific">Actinocorallia herbida</name>
    <dbReference type="NCBI Taxonomy" id="58109"/>
    <lineage>
        <taxon>Bacteria</taxon>
        <taxon>Bacillati</taxon>
        <taxon>Actinomycetota</taxon>
        <taxon>Actinomycetes</taxon>
        <taxon>Streptosporangiales</taxon>
        <taxon>Thermomonosporaceae</taxon>
        <taxon>Actinocorallia</taxon>
    </lineage>
</organism>
<name>A0A3N1D4A7_9ACTN</name>
<reference evidence="2 3" key="1">
    <citation type="submission" date="2018-11" db="EMBL/GenBank/DDBJ databases">
        <title>Sequencing the genomes of 1000 actinobacteria strains.</title>
        <authorList>
            <person name="Klenk H.-P."/>
        </authorList>
    </citation>
    <scope>NUCLEOTIDE SEQUENCE [LARGE SCALE GENOMIC DNA]</scope>
    <source>
        <strain evidence="2 3">DSM 44254</strain>
    </source>
</reference>
<proteinExistence type="predicted"/>
<accession>A0A3N1D4A7</accession>
<evidence type="ECO:0000259" key="1">
    <source>
        <dbReference type="Pfam" id="PF06889"/>
    </source>
</evidence>
<dbReference type="OrthoDB" id="1956494at2"/>
<evidence type="ECO:0000313" key="3">
    <source>
        <dbReference type="Proteomes" id="UP000272400"/>
    </source>
</evidence>
<comment type="caution">
    <text evidence="2">The sequence shown here is derived from an EMBL/GenBank/DDBJ whole genome shotgun (WGS) entry which is preliminary data.</text>
</comment>
<dbReference type="InterPro" id="IPR009677">
    <property type="entry name" value="DUF1266"/>
</dbReference>
<dbReference type="AlphaFoldDB" id="A0A3N1D4A7"/>